<accession>A0A370ICH6</accession>
<feature type="compositionally biased region" description="Low complexity" evidence="1">
    <location>
        <begin position="28"/>
        <end position="51"/>
    </location>
</feature>
<evidence type="ECO:0008006" key="5">
    <source>
        <dbReference type="Google" id="ProtNLM"/>
    </source>
</evidence>
<dbReference type="EMBL" id="QQBC01000003">
    <property type="protein sequence ID" value="RDI67104.1"/>
    <property type="molecule type" value="Genomic_DNA"/>
</dbReference>
<dbReference type="RefSeq" id="WP_068001648.1">
    <property type="nucleotide sequence ID" value="NZ_QQBC01000003.1"/>
</dbReference>
<feature type="region of interest" description="Disordered" evidence="1">
    <location>
        <begin position="22"/>
        <end position="52"/>
    </location>
</feature>
<protein>
    <recommendedName>
        <fullName evidence="5">Lipoprotein LppI</fullName>
    </recommendedName>
</protein>
<keyword evidence="2" id="KW-0732">Signal</keyword>
<organism evidence="3 4">
    <name type="scientific">Nocardia pseudobrasiliensis</name>
    <dbReference type="NCBI Taxonomy" id="45979"/>
    <lineage>
        <taxon>Bacteria</taxon>
        <taxon>Bacillati</taxon>
        <taxon>Actinomycetota</taxon>
        <taxon>Actinomycetes</taxon>
        <taxon>Mycobacteriales</taxon>
        <taxon>Nocardiaceae</taxon>
        <taxon>Nocardia</taxon>
    </lineage>
</organism>
<proteinExistence type="predicted"/>
<dbReference type="STRING" id="1210086.GCA_001613105_04683"/>
<evidence type="ECO:0000256" key="2">
    <source>
        <dbReference type="SAM" id="SignalP"/>
    </source>
</evidence>
<evidence type="ECO:0000313" key="3">
    <source>
        <dbReference type="EMBL" id="RDI67104.1"/>
    </source>
</evidence>
<keyword evidence="4" id="KW-1185">Reference proteome</keyword>
<gene>
    <name evidence="3" type="ORF">DFR76_103175</name>
</gene>
<dbReference type="AlphaFoldDB" id="A0A370ICH6"/>
<dbReference type="PROSITE" id="PS51257">
    <property type="entry name" value="PROKAR_LIPOPROTEIN"/>
    <property type="match status" value="1"/>
</dbReference>
<dbReference type="Proteomes" id="UP000254869">
    <property type="component" value="Unassembled WGS sequence"/>
</dbReference>
<feature type="signal peptide" evidence="2">
    <location>
        <begin position="1"/>
        <end position="22"/>
    </location>
</feature>
<feature type="chain" id="PRO_5016604109" description="Lipoprotein LppI" evidence="2">
    <location>
        <begin position="23"/>
        <end position="225"/>
    </location>
</feature>
<evidence type="ECO:0000256" key="1">
    <source>
        <dbReference type="SAM" id="MobiDB-lite"/>
    </source>
</evidence>
<sequence length="225" mass="23176">MRIAVLTVLVLLAAGCSLTTNGKPHPVPDALPTTTPSAPPTTATAAPPERGAPFDDVAAWVRAGTPADPARYATATTDDGVATPLNGDIAFTSPTGKIKCISAFQDGLDGLSCLVELRNPPERPAGSPNGNWVPNWIDYSGGALTVGSLHGDPGAFVRGFGAVLPYGNRVSVKDFTCRVDTAGLFCVRTSTKSGVRISDAGVLPFGCLREQGPDAKQAVGQAFRC</sequence>
<evidence type="ECO:0000313" key="4">
    <source>
        <dbReference type="Proteomes" id="UP000254869"/>
    </source>
</evidence>
<reference evidence="3 4" key="1">
    <citation type="submission" date="2018-07" db="EMBL/GenBank/DDBJ databases">
        <title>Genomic Encyclopedia of Type Strains, Phase IV (KMG-IV): sequencing the most valuable type-strain genomes for metagenomic binning, comparative biology and taxonomic classification.</title>
        <authorList>
            <person name="Goeker M."/>
        </authorList>
    </citation>
    <scope>NUCLEOTIDE SEQUENCE [LARGE SCALE GENOMIC DNA]</scope>
    <source>
        <strain evidence="3 4">DSM 44290</strain>
    </source>
</reference>
<name>A0A370ICH6_9NOCA</name>
<comment type="caution">
    <text evidence="3">The sequence shown here is derived from an EMBL/GenBank/DDBJ whole genome shotgun (WGS) entry which is preliminary data.</text>
</comment>